<proteinExistence type="inferred from homology"/>
<comment type="similarity">
    <text evidence="2">Belongs to the GMC oxidoreductase family.</text>
</comment>
<comment type="cofactor">
    <cofactor evidence="1 3">
        <name>FAD</name>
        <dbReference type="ChEBI" id="CHEBI:57692"/>
    </cofactor>
</comment>
<dbReference type="GO" id="GO:0016614">
    <property type="term" value="F:oxidoreductase activity, acting on CH-OH group of donors"/>
    <property type="evidence" value="ECO:0007669"/>
    <property type="project" value="InterPro"/>
</dbReference>
<dbReference type="InterPro" id="IPR007867">
    <property type="entry name" value="GMC_OxRtase_C"/>
</dbReference>
<dbReference type="Gene3D" id="3.30.410.40">
    <property type="match status" value="1"/>
</dbReference>
<evidence type="ECO:0000256" key="2">
    <source>
        <dbReference type="ARBA" id="ARBA00010790"/>
    </source>
</evidence>
<name>A0AAF0EP64_9BASI</name>
<dbReference type="Pfam" id="PF05199">
    <property type="entry name" value="GMC_oxred_C"/>
    <property type="match status" value="1"/>
</dbReference>
<dbReference type="Proteomes" id="UP001219933">
    <property type="component" value="Chromosome 1"/>
</dbReference>
<dbReference type="Gene3D" id="3.50.50.60">
    <property type="entry name" value="FAD/NAD(P)-binding domain"/>
    <property type="match status" value="1"/>
</dbReference>
<organism evidence="5 6">
    <name type="scientific">Malassezia cuniculi</name>
    <dbReference type="NCBI Taxonomy" id="948313"/>
    <lineage>
        <taxon>Eukaryota</taxon>
        <taxon>Fungi</taxon>
        <taxon>Dikarya</taxon>
        <taxon>Basidiomycota</taxon>
        <taxon>Ustilaginomycotina</taxon>
        <taxon>Malasseziomycetes</taxon>
        <taxon>Malasseziales</taxon>
        <taxon>Malasseziaceae</taxon>
        <taxon>Malassezia</taxon>
    </lineage>
</organism>
<dbReference type="EMBL" id="CP119877">
    <property type="protein sequence ID" value="WFD34026.1"/>
    <property type="molecule type" value="Genomic_DNA"/>
</dbReference>
<feature type="binding site" evidence="3">
    <location>
        <position position="92"/>
    </location>
    <ligand>
        <name>FAD</name>
        <dbReference type="ChEBI" id="CHEBI:57692"/>
    </ligand>
</feature>
<dbReference type="InterPro" id="IPR012132">
    <property type="entry name" value="GMC_OxRdtase"/>
</dbReference>
<evidence type="ECO:0000313" key="6">
    <source>
        <dbReference type="Proteomes" id="UP001219933"/>
    </source>
</evidence>
<keyword evidence="6" id="KW-1185">Reference proteome</keyword>
<evidence type="ECO:0000256" key="1">
    <source>
        <dbReference type="ARBA" id="ARBA00001974"/>
    </source>
</evidence>
<dbReference type="SUPFAM" id="SSF51905">
    <property type="entry name" value="FAD/NAD(P)-binding domain"/>
    <property type="match status" value="1"/>
</dbReference>
<dbReference type="PIRSF" id="PIRSF000137">
    <property type="entry name" value="Alcohol_oxidase"/>
    <property type="match status" value="1"/>
</dbReference>
<feature type="binding site" evidence="3">
    <location>
        <position position="229"/>
    </location>
    <ligand>
        <name>FAD</name>
        <dbReference type="ChEBI" id="CHEBI:57692"/>
    </ligand>
</feature>
<sequence length="548" mass="60868">MVHDEPTHVPEAEYDYVIIGGGTAGCVLADRLSQDSGVNVAVIEGGPSDERDDRVMNLRRWLELLDSDLDYGYKTTAQPRGNSHILHSRARVLGGCSSHNTLISFLPFNADLDAWRDHHGCPDWDAATLLPYALRLKMQIQPIAEHDRNHVVRDWVSASSAVTGAPIMEDMNAQIAFRGGFQRAVGFFNIAYDPYNCSRSSASVAYMHPIMPGGPKERHNLHLYLDTWVSSLRFSENDPTRVIGANVERMTGPMIIRARREVILCAGAFDTPRLLLLSGIGPRSELESIGITCRVDSPGVGENLQDHPESIIMWETRDTPRETVMSSDAGLFVRALPLDSEPHPHPGPDLMFHIYQVPFAENTARAGYDVPQHAICMTPNIMRSRGRGKLSLASSKPTQKPLINFRYFEDPDHYDERIIVEGIKIARNIAAQEPFRKHLVREVAPGPECQTDEEISAYARKVHHTVYHPVGTCRMGTPSKPGIPSNGVVIDQKDLRVLGTSGLRVCDASVLPTIPSINPMLTILLVAERGADLIARDAWVDGHRRTQW</sequence>
<evidence type="ECO:0000259" key="4">
    <source>
        <dbReference type="PROSITE" id="PS00624"/>
    </source>
</evidence>
<keyword evidence="3" id="KW-0274">FAD</keyword>
<accession>A0AAF0EP64</accession>
<protein>
    <recommendedName>
        <fullName evidence="4">Glucose-methanol-choline oxidoreductase N-terminal domain-containing protein</fullName>
    </recommendedName>
</protein>
<evidence type="ECO:0000256" key="3">
    <source>
        <dbReference type="PIRSR" id="PIRSR000137-2"/>
    </source>
</evidence>
<dbReference type="SUPFAM" id="SSF54373">
    <property type="entry name" value="FAD-linked reductases, C-terminal domain"/>
    <property type="match status" value="1"/>
</dbReference>
<dbReference type="InterPro" id="IPR036188">
    <property type="entry name" value="FAD/NAD-bd_sf"/>
</dbReference>
<dbReference type="GO" id="GO:0050660">
    <property type="term" value="F:flavin adenine dinucleotide binding"/>
    <property type="evidence" value="ECO:0007669"/>
    <property type="project" value="InterPro"/>
</dbReference>
<dbReference type="Pfam" id="PF00732">
    <property type="entry name" value="GMC_oxred_N"/>
    <property type="match status" value="1"/>
</dbReference>
<dbReference type="PANTHER" id="PTHR11552:SF152">
    <property type="entry name" value="OXIDASE (CODA), PUTATIVE (AFU_ORTHOLOGUE AFUA_8G04090)-RELATED"/>
    <property type="match status" value="1"/>
</dbReference>
<dbReference type="PROSITE" id="PS00624">
    <property type="entry name" value="GMC_OXRED_2"/>
    <property type="match status" value="1"/>
</dbReference>
<evidence type="ECO:0000313" key="5">
    <source>
        <dbReference type="EMBL" id="WFD34026.1"/>
    </source>
</evidence>
<dbReference type="AlphaFoldDB" id="A0AAF0EP64"/>
<keyword evidence="3" id="KW-0285">Flavoprotein</keyword>
<dbReference type="PANTHER" id="PTHR11552">
    <property type="entry name" value="GLUCOSE-METHANOL-CHOLINE GMC OXIDOREDUCTASE"/>
    <property type="match status" value="1"/>
</dbReference>
<feature type="domain" description="Glucose-methanol-choline oxidoreductase N-terminal" evidence="4">
    <location>
        <begin position="267"/>
        <end position="281"/>
    </location>
</feature>
<gene>
    <name evidence="5" type="ORF">MCUN1_000854</name>
</gene>
<dbReference type="InterPro" id="IPR000172">
    <property type="entry name" value="GMC_OxRdtase_N"/>
</dbReference>
<reference evidence="5" key="1">
    <citation type="submission" date="2023-03" db="EMBL/GenBank/DDBJ databases">
        <title>Mating type loci evolution in Malassezia.</title>
        <authorList>
            <person name="Coelho M.A."/>
        </authorList>
    </citation>
    <scope>NUCLEOTIDE SEQUENCE</scope>
    <source>
        <strain evidence="5">CBS 11721</strain>
    </source>
</reference>